<accession>A0A4Q4TNN5</accession>
<dbReference type="Pfam" id="PF20173">
    <property type="entry name" value="ZnF_RZ-type"/>
    <property type="match status" value="1"/>
</dbReference>
<dbReference type="GO" id="GO:0005737">
    <property type="term" value="C:cytoplasm"/>
    <property type="evidence" value="ECO:0007669"/>
    <property type="project" value="UniProtKB-SubCell"/>
</dbReference>
<keyword evidence="5" id="KW-0862">Zinc</keyword>
<dbReference type="EMBL" id="QJNU01000071">
    <property type="protein sequence ID" value="RYP08152.1"/>
    <property type="molecule type" value="Genomic_DNA"/>
</dbReference>
<evidence type="ECO:0000256" key="3">
    <source>
        <dbReference type="ARBA" id="ARBA00022723"/>
    </source>
</evidence>
<evidence type="ECO:0000256" key="2">
    <source>
        <dbReference type="ARBA" id="ARBA00022490"/>
    </source>
</evidence>
<evidence type="ECO:0000256" key="4">
    <source>
        <dbReference type="ARBA" id="ARBA00022771"/>
    </source>
</evidence>
<organism evidence="8 9">
    <name type="scientific">Monosporascus ibericus</name>
    <dbReference type="NCBI Taxonomy" id="155417"/>
    <lineage>
        <taxon>Eukaryota</taxon>
        <taxon>Fungi</taxon>
        <taxon>Dikarya</taxon>
        <taxon>Ascomycota</taxon>
        <taxon>Pezizomycotina</taxon>
        <taxon>Sordariomycetes</taxon>
        <taxon>Xylariomycetidae</taxon>
        <taxon>Xylariales</taxon>
        <taxon>Xylariales incertae sedis</taxon>
        <taxon>Monosporascus</taxon>
    </lineage>
</organism>
<evidence type="ECO:0000256" key="1">
    <source>
        <dbReference type="ARBA" id="ARBA00004496"/>
    </source>
</evidence>
<evidence type="ECO:0000259" key="7">
    <source>
        <dbReference type="PROSITE" id="PS51981"/>
    </source>
</evidence>
<name>A0A4Q4TNN5_9PEZI</name>
<evidence type="ECO:0000256" key="6">
    <source>
        <dbReference type="ARBA" id="ARBA00022859"/>
    </source>
</evidence>
<dbReference type="STRING" id="155417.A0A4Q4TNN5"/>
<dbReference type="PROSITE" id="PS51981">
    <property type="entry name" value="ZF_RZ"/>
    <property type="match status" value="1"/>
</dbReference>
<dbReference type="GO" id="GO:0002376">
    <property type="term" value="P:immune system process"/>
    <property type="evidence" value="ECO:0007669"/>
    <property type="project" value="UniProtKB-KW"/>
</dbReference>
<feature type="domain" description="RZ-type" evidence="7">
    <location>
        <begin position="348"/>
        <end position="425"/>
    </location>
</feature>
<sequence>MKLDAQVDMIEFKEYGEIDLDETPVIALACGHFFTAETLDGMIGLKEVYRIDPATGNILSLEDISSKMAPAIPKCPHCQRPIRQYATQRYNRLINRAVIDEMSKRFIVTGQTDLQEIEEKLIKVETELEDTRSDVTMANIGSILTDARDRAIKDVARKLQTRYKASAQLRSAVIRLERRAAERHQPAHKLYEATVHAMQRDAPLESALAALKLKDTTPTGERDHRITLGAKMMEIKIDCITMEDKFRVLSAAKAKYGDSAASLSFSGGSPLILTRPFLKSCADFITNCSENALPKLAVEASLYYARIARLFETSGLSNPKDRAMATKYDEKAKTLLEGAEKLCERGFRNANTLLQAVNESLKLLQKEWYEEVTAEELEAIKKAMFAIGECGMPMELARCPECGARIGGRHHEAVQGVTRAENMEH</sequence>
<keyword evidence="9" id="KW-1185">Reference proteome</keyword>
<dbReference type="AlphaFoldDB" id="A0A4Q4TNN5"/>
<reference evidence="8 9" key="1">
    <citation type="submission" date="2018-06" db="EMBL/GenBank/DDBJ databases">
        <title>Complete Genomes of Monosporascus.</title>
        <authorList>
            <person name="Robinson A.J."/>
            <person name="Natvig D.O."/>
        </authorList>
    </citation>
    <scope>NUCLEOTIDE SEQUENCE [LARGE SCALE GENOMIC DNA]</scope>
    <source>
        <strain evidence="8 9">CBS 110550</strain>
    </source>
</reference>
<evidence type="ECO:0000256" key="5">
    <source>
        <dbReference type="ARBA" id="ARBA00022833"/>
    </source>
</evidence>
<evidence type="ECO:0000313" key="8">
    <source>
        <dbReference type="EMBL" id="RYP08152.1"/>
    </source>
</evidence>
<dbReference type="InterPro" id="IPR046439">
    <property type="entry name" value="ZF_RZ_dom"/>
</dbReference>
<gene>
    <name evidence="8" type="ORF">DL764_002059</name>
</gene>
<dbReference type="OrthoDB" id="2423195at2759"/>
<proteinExistence type="predicted"/>
<dbReference type="Proteomes" id="UP000293360">
    <property type="component" value="Unassembled WGS sequence"/>
</dbReference>
<evidence type="ECO:0000313" key="9">
    <source>
        <dbReference type="Proteomes" id="UP000293360"/>
    </source>
</evidence>
<comment type="subcellular location">
    <subcellularLocation>
        <location evidence="1">Cytoplasm</location>
    </subcellularLocation>
</comment>
<dbReference type="GO" id="GO:0008270">
    <property type="term" value="F:zinc ion binding"/>
    <property type="evidence" value="ECO:0007669"/>
    <property type="project" value="UniProtKB-KW"/>
</dbReference>
<keyword evidence="6" id="KW-0391">Immunity</keyword>
<protein>
    <recommendedName>
        <fullName evidence="7">RZ-type domain-containing protein</fullName>
    </recommendedName>
</protein>
<keyword evidence="2" id="KW-0963">Cytoplasm</keyword>
<comment type="caution">
    <text evidence="8">The sequence shown here is derived from an EMBL/GenBank/DDBJ whole genome shotgun (WGS) entry which is preliminary data.</text>
</comment>
<keyword evidence="3" id="KW-0479">Metal-binding</keyword>
<keyword evidence="4" id="KW-0863">Zinc-finger</keyword>